<dbReference type="InterPro" id="IPR000808">
    <property type="entry name" value="Mrp-like_CS"/>
</dbReference>
<keyword evidence="8" id="KW-1185">Reference proteome</keyword>
<dbReference type="PROSITE" id="PS01215">
    <property type="entry name" value="MRP"/>
    <property type="match status" value="1"/>
</dbReference>
<keyword evidence="3" id="KW-0547">Nucleotide-binding</keyword>
<dbReference type="AlphaFoldDB" id="A0A8J2MNY9"/>
<comment type="caution">
    <text evidence="7">The sequence shown here is derived from an EMBL/GenBank/DDBJ whole genome shotgun (WGS) entry which is preliminary data.</text>
</comment>
<dbReference type="InterPro" id="IPR019591">
    <property type="entry name" value="Mrp/NBP35_ATP-bd"/>
</dbReference>
<organism evidence="7 8">
    <name type="scientific">Cotesia congregata</name>
    <name type="common">Parasitoid wasp</name>
    <name type="synonym">Apanteles congregatus</name>
    <dbReference type="NCBI Taxonomy" id="51543"/>
    <lineage>
        <taxon>Eukaryota</taxon>
        <taxon>Metazoa</taxon>
        <taxon>Ecdysozoa</taxon>
        <taxon>Arthropoda</taxon>
        <taxon>Hexapoda</taxon>
        <taxon>Insecta</taxon>
        <taxon>Pterygota</taxon>
        <taxon>Neoptera</taxon>
        <taxon>Endopterygota</taxon>
        <taxon>Hymenoptera</taxon>
        <taxon>Apocrita</taxon>
        <taxon>Ichneumonoidea</taxon>
        <taxon>Braconidae</taxon>
        <taxon>Microgastrinae</taxon>
        <taxon>Cotesia</taxon>
    </lineage>
</organism>
<dbReference type="GO" id="GO:0005524">
    <property type="term" value="F:ATP binding"/>
    <property type="evidence" value="ECO:0007669"/>
    <property type="project" value="UniProtKB-KW"/>
</dbReference>
<keyword evidence="4" id="KW-0067">ATP-binding</keyword>
<accession>A0A8J2MNY9</accession>
<dbReference type="GO" id="GO:0051539">
    <property type="term" value="F:4 iron, 4 sulfur cluster binding"/>
    <property type="evidence" value="ECO:0007669"/>
    <property type="project" value="UniProtKB-KW"/>
</dbReference>
<keyword evidence="1" id="KW-0004">4Fe-4S</keyword>
<gene>
    <name evidence="7" type="ORF">HICCMSTLAB_LOCUS10224</name>
</gene>
<dbReference type="OrthoDB" id="1741334at2759"/>
<evidence type="ECO:0000256" key="3">
    <source>
        <dbReference type="ARBA" id="ARBA00022741"/>
    </source>
</evidence>
<proteinExistence type="predicted"/>
<dbReference type="InterPro" id="IPR033756">
    <property type="entry name" value="YlxH/NBP35"/>
</dbReference>
<sequence length="197" mass="21103">MLEGVKHIFMVLSGKGGVGKSTVSTQLALALKVSGFKVGILDVDLCGPRFLLKNRNDSVVWRGPKKTGMIKEFLTDVAWNDIDYLIIDTPPGTSDEHITVMENLKGVKCDGAIIVTTPQAVAVDDVLKEECTNIFSSGGGVALSELVKVPFLAKLPIDPAIGKLADKGQSILISMPDSQVAQVLRKLVEELTKSKEA</sequence>
<evidence type="ECO:0000256" key="5">
    <source>
        <dbReference type="ARBA" id="ARBA00023004"/>
    </source>
</evidence>
<dbReference type="GO" id="GO:0140663">
    <property type="term" value="F:ATP-dependent FeS chaperone activity"/>
    <property type="evidence" value="ECO:0007669"/>
    <property type="project" value="InterPro"/>
</dbReference>
<dbReference type="EMBL" id="CAJNRD030001122">
    <property type="protein sequence ID" value="CAG5101151.1"/>
    <property type="molecule type" value="Genomic_DNA"/>
</dbReference>
<keyword evidence="6" id="KW-0411">Iron-sulfur</keyword>
<dbReference type="CDD" id="cd02037">
    <property type="entry name" value="Mrp_NBP35"/>
    <property type="match status" value="1"/>
</dbReference>
<keyword evidence="2" id="KW-0479">Metal-binding</keyword>
<name>A0A8J2MNY9_COTCN</name>
<dbReference type="Pfam" id="PF10609">
    <property type="entry name" value="ParA"/>
    <property type="match status" value="2"/>
</dbReference>
<dbReference type="SUPFAM" id="SSF52540">
    <property type="entry name" value="P-loop containing nucleoside triphosphate hydrolases"/>
    <property type="match status" value="1"/>
</dbReference>
<dbReference type="PANTHER" id="PTHR23264:SF19">
    <property type="entry name" value="CYTOSOLIC FE-S CLUSTER ASSEMBLY FACTOR NUBP2"/>
    <property type="match status" value="1"/>
</dbReference>
<dbReference type="InterPro" id="IPR027417">
    <property type="entry name" value="P-loop_NTPase"/>
</dbReference>
<evidence type="ECO:0000256" key="2">
    <source>
        <dbReference type="ARBA" id="ARBA00022723"/>
    </source>
</evidence>
<dbReference type="GO" id="GO:0046872">
    <property type="term" value="F:metal ion binding"/>
    <property type="evidence" value="ECO:0007669"/>
    <property type="project" value="UniProtKB-KW"/>
</dbReference>
<protein>
    <submittedName>
        <fullName evidence="7">Similar to AAEL008143: Cytosolic Fe-S cluster assembly factor NUBP2 homolog (Aedes aegypti)</fullName>
    </submittedName>
</protein>
<evidence type="ECO:0000256" key="1">
    <source>
        <dbReference type="ARBA" id="ARBA00022485"/>
    </source>
</evidence>
<evidence type="ECO:0000313" key="8">
    <source>
        <dbReference type="Proteomes" id="UP000786811"/>
    </source>
</evidence>
<keyword evidence="5" id="KW-0408">Iron</keyword>
<reference evidence="7" key="1">
    <citation type="submission" date="2021-04" db="EMBL/GenBank/DDBJ databases">
        <authorList>
            <person name="Chebbi M.A.C M."/>
        </authorList>
    </citation>
    <scope>NUCLEOTIDE SEQUENCE</scope>
</reference>
<dbReference type="PANTHER" id="PTHR23264">
    <property type="entry name" value="NUCLEOTIDE-BINDING PROTEIN NBP35 YEAST -RELATED"/>
    <property type="match status" value="1"/>
</dbReference>
<dbReference type="Gene3D" id="3.40.50.300">
    <property type="entry name" value="P-loop containing nucleotide triphosphate hydrolases"/>
    <property type="match status" value="2"/>
</dbReference>
<evidence type="ECO:0000256" key="6">
    <source>
        <dbReference type="ARBA" id="ARBA00023014"/>
    </source>
</evidence>
<dbReference type="Proteomes" id="UP000786811">
    <property type="component" value="Unassembled WGS sequence"/>
</dbReference>
<dbReference type="GO" id="GO:0016226">
    <property type="term" value="P:iron-sulfur cluster assembly"/>
    <property type="evidence" value="ECO:0007669"/>
    <property type="project" value="InterPro"/>
</dbReference>
<evidence type="ECO:0000313" key="7">
    <source>
        <dbReference type="EMBL" id="CAG5101151.1"/>
    </source>
</evidence>
<evidence type="ECO:0000256" key="4">
    <source>
        <dbReference type="ARBA" id="ARBA00022840"/>
    </source>
</evidence>
<dbReference type="GO" id="GO:0005829">
    <property type="term" value="C:cytosol"/>
    <property type="evidence" value="ECO:0007669"/>
    <property type="project" value="TreeGrafter"/>
</dbReference>